<sequence length="111" mass="13228">MHLVLFSLRRKATSIITADESESDALDEELEEMIRNEKSFYIFVVWLCRKAIREDLEERRTEVLTEAAKAEKSIRYAKREFANRKKKTAFRTPKGTTFASRREMEKIIYNF</sequence>
<evidence type="ECO:0000313" key="3">
    <source>
        <dbReference type="Proteomes" id="UP001303046"/>
    </source>
</evidence>
<keyword evidence="1" id="KW-0175">Coiled coil</keyword>
<organism evidence="2 3">
    <name type="scientific">Necator americanus</name>
    <name type="common">Human hookworm</name>
    <dbReference type="NCBI Taxonomy" id="51031"/>
    <lineage>
        <taxon>Eukaryota</taxon>
        <taxon>Metazoa</taxon>
        <taxon>Ecdysozoa</taxon>
        <taxon>Nematoda</taxon>
        <taxon>Chromadorea</taxon>
        <taxon>Rhabditida</taxon>
        <taxon>Rhabditina</taxon>
        <taxon>Rhabditomorpha</taxon>
        <taxon>Strongyloidea</taxon>
        <taxon>Ancylostomatidae</taxon>
        <taxon>Bunostominae</taxon>
        <taxon>Necator</taxon>
    </lineage>
</organism>
<gene>
    <name evidence="2" type="primary">Necator_chrI.g623</name>
    <name evidence="2" type="ORF">RB195_004501</name>
</gene>
<dbReference type="EMBL" id="JAVFWL010000001">
    <property type="protein sequence ID" value="KAK6726215.1"/>
    <property type="molecule type" value="Genomic_DNA"/>
</dbReference>
<comment type="caution">
    <text evidence="2">The sequence shown here is derived from an EMBL/GenBank/DDBJ whole genome shotgun (WGS) entry which is preliminary data.</text>
</comment>
<evidence type="ECO:0000256" key="1">
    <source>
        <dbReference type="SAM" id="Coils"/>
    </source>
</evidence>
<accession>A0ABR1BLL7</accession>
<dbReference type="Proteomes" id="UP001303046">
    <property type="component" value="Unassembled WGS sequence"/>
</dbReference>
<feature type="coiled-coil region" evidence="1">
    <location>
        <begin position="16"/>
        <end position="73"/>
    </location>
</feature>
<protein>
    <submittedName>
        <fullName evidence="2">Uncharacterized protein</fullName>
    </submittedName>
</protein>
<reference evidence="2 3" key="1">
    <citation type="submission" date="2023-08" db="EMBL/GenBank/DDBJ databases">
        <title>A Necator americanus chromosomal reference genome.</title>
        <authorList>
            <person name="Ilik V."/>
            <person name="Petrzelkova K.J."/>
            <person name="Pardy F."/>
            <person name="Fuh T."/>
            <person name="Niatou-Singa F.S."/>
            <person name="Gouil Q."/>
            <person name="Baker L."/>
            <person name="Ritchie M.E."/>
            <person name="Jex A.R."/>
            <person name="Gazzola D."/>
            <person name="Li H."/>
            <person name="Toshio Fujiwara R."/>
            <person name="Zhan B."/>
            <person name="Aroian R.V."/>
            <person name="Pafco B."/>
            <person name="Schwarz E.M."/>
        </authorList>
    </citation>
    <scope>NUCLEOTIDE SEQUENCE [LARGE SCALE GENOMIC DNA]</scope>
    <source>
        <strain evidence="2 3">Aroian</strain>
        <tissue evidence="2">Whole animal</tissue>
    </source>
</reference>
<keyword evidence="3" id="KW-1185">Reference proteome</keyword>
<proteinExistence type="predicted"/>
<name>A0ABR1BLL7_NECAM</name>
<evidence type="ECO:0000313" key="2">
    <source>
        <dbReference type="EMBL" id="KAK6726215.1"/>
    </source>
</evidence>